<sequence length="62" mass="7107">MTAPRLLNTRDAAAYLNMPEGTLAGMRFEGRGPTYVKSGGYVRYRVEWLDEWLDRITVTPSR</sequence>
<organism evidence="2 3">
    <name type="scientific">Bifidobacterium tissieri</name>
    <dbReference type="NCBI Taxonomy" id="1630162"/>
    <lineage>
        <taxon>Bacteria</taxon>
        <taxon>Bacillati</taxon>
        <taxon>Actinomycetota</taxon>
        <taxon>Actinomycetes</taxon>
        <taxon>Bifidobacteriales</taxon>
        <taxon>Bifidobacteriaceae</taxon>
        <taxon>Bifidobacterium</taxon>
    </lineage>
</organism>
<keyword evidence="2" id="KW-0238">DNA-binding</keyword>
<evidence type="ECO:0000313" key="2">
    <source>
        <dbReference type="EMBL" id="KAA8831441.1"/>
    </source>
</evidence>
<dbReference type="RefSeq" id="WP_150380629.1">
    <property type="nucleotide sequence ID" value="NZ_RZUI01000002.1"/>
</dbReference>
<proteinExistence type="predicted"/>
<dbReference type="AlphaFoldDB" id="A0A5M9ZV09"/>
<dbReference type="SUPFAM" id="SSF46955">
    <property type="entry name" value="Putative DNA-binding domain"/>
    <property type="match status" value="1"/>
</dbReference>
<dbReference type="EMBL" id="RZUI01000002">
    <property type="protein sequence ID" value="KAA8831441.1"/>
    <property type="molecule type" value="Genomic_DNA"/>
</dbReference>
<protein>
    <submittedName>
        <fullName evidence="2">DNA-binding protein</fullName>
    </submittedName>
</protein>
<dbReference type="Proteomes" id="UP000412028">
    <property type="component" value="Unassembled WGS sequence"/>
</dbReference>
<evidence type="ECO:0000259" key="1">
    <source>
        <dbReference type="Pfam" id="PF12728"/>
    </source>
</evidence>
<dbReference type="Pfam" id="PF12728">
    <property type="entry name" value="HTH_17"/>
    <property type="match status" value="1"/>
</dbReference>
<feature type="domain" description="Helix-turn-helix" evidence="1">
    <location>
        <begin position="6"/>
        <end position="55"/>
    </location>
</feature>
<accession>A0A5M9ZV09</accession>
<gene>
    <name evidence="2" type="ORF">EMO89_01510</name>
</gene>
<name>A0A5M9ZV09_9BIFI</name>
<dbReference type="GO" id="GO:0003677">
    <property type="term" value="F:DNA binding"/>
    <property type="evidence" value="ECO:0007669"/>
    <property type="project" value="UniProtKB-KW"/>
</dbReference>
<dbReference type="InterPro" id="IPR041657">
    <property type="entry name" value="HTH_17"/>
</dbReference>
<dbReference type="InterPro" id="IPR009061">
    <property type="entry name" value="DNA-bd_dom_put_sf"/>
</dbReference>
<reference evidence="2 3" key="1">
    <citation type="journal article" date="2019" name="Syst. Appl. Microbiol.">
        <title>Characterization of Bifidobacterium species in feaces of the Egyptian fruit bat: Description of B. vespertilionis sp. nov. and B. rousetti sp. nov.</title>
        <authorList>
            <person name="Modesto M."/>
            <person name="Satti M."/>
            <person name="Watanabe K."/>
            <person name="Puglisi E."/>
            <person name="Morelli L."/>
            <person name="Huang C.-H."/>
            <person name="Liou J.-S."/>
            <person name="Miyashita M."/>
            <person name="Tamura T."/>
            <person name="Saito S."/>
            <person name="Mori K."/>
            <person name="Huang L."/>
            <person name="Sciavilla P."/>
            <person name="Sandri C."/>
            <person name="Spiezio C."/>
            <person name="Vitali F."/>
            <person name="Cavalieri D."/>
            <person name="Perpetuini G."/>
            <person name="Tofalo R."/>
            <person name="Bonetti A."/>
            <person name="Arita M."/>
            <person name="Mattarelli P."/>
        </authorList>
    </citation>
    <scope>NUCLEOTIDE SEQUENCE [LARGE SCALE GENOMIC DNA]</scope>
    <source>
        <strain evidence="2 3">RST7</strain>
    </source>
</reference>
<comment type="caution">
    <text evidence="2">The sequence shown here is derived from an EMBL/GenBank/DDBJ whole genome shotgun (WGS) entry which is preliminary data.</text>
</comment>
<evidence type="ECO:0000313" key="3">
    <source>
        <dbReference type="Proteomes" id="UP000412028"/>
    </source>
</evidence>
<dbReference type="OrthoDB" id="5524782at2"/>